<proteinExistence type="predicted"/>
<dbReference type="RefSeq" id="WP_226614293.1">
    <property type="nucleotide sequence ID" value="NZ_JAJAQI010000092.1"/>
</dbReference>
<protein>
    <recommendedName>
        <fullName evidence="3">HIRAN domain-containing protein</fullName>
    </recommendedName>
</protein>
<accession>A0A9X1IL52</accession>
<sequence length="108" mass="11768">MIDTYLLGAGGLERDPSLAPWLRAGTRLDLWRDGQSLTSGTVSRSPRPSRLEIRTRDGQLLGRLPPDEAQEVSDFMDAGASATVWVRGVVPAFRRPRVQLVIELGAAA</sequence>
<dbReference type="AlphaFoldDB" id="A0A9X1IL52"/>
<evidence type="ECO:0000313" key="2">
    <source>
        <dbReference type="Proteomes" id="UP001139311"/>
    </source>
</evidence>
<reference evidence="1" key="1">
    <citation type="submission" date="2021-10" db="EMBL/GenBank/DDBJ databases">
        <title>Roseicella aerolatum sp. nov., isolated from aerosols of e-waste dismantling site.</title>
        <authorList>
            <person name="Qin T."/>
        </authorList>
    </citation>
    <scope>NUCLEOTIDE SEQUENCE</scope>
    <source>
        <strain evidence="1">GB24</strain>
    </source>
</reference>
<gene>
    <name evidence="1" type="ORF">LHA35_27205</name>
</gene>
<organism evidence="1 2">
    <name type="scientific">Roseicella aerolata</name>
    <dbReference type="NCBI Taxonomy" id="2883479"/>
    <lineage>
        <taxon>Bacteria</taxon>
        <taxon>Pseudomonadati</taxon>
        <taxon>Pseudomonadota</taxon>
        <taxon>Alphaproteobacteria</taxon>
        <taxon>Acetobacterales</taxon>
        <taxon>Roseomonadaceae</taxon>
        <taxon>Roseicella</taxon>
    </lineage>
</organism>
<name>A0A9X1IL52_9PROT</name>
<dbReference type="Proteomes" id="UP001139311">
    <property type="component" value="Unassembled WGS sequence"/>
</dbReference>
<evidence type="ECO:0000313" key="1">
    <source>
        <dbReference type="EMBL" id="MCB4825403.1"/>
    </source>
</evidence>
<evidence type="ECO:0008006" key="3">
    <source>
        <dbReference type="Google" id="ProtNLM"/>
    </source>
</evidence>
<keyword evidence="2" id="KW-1185">Reference proteome</keyword>
<comment type="caution">
    <text evidence="1">The sequence shown here is derived from an EMBL/GenBank/DDBJ whole genome shotgun (WGS) entry which is preliminary data.</text>
</comment>
<dbReference type="EMBL" id="JAJAQI010000092">
    <property type="protein sequence ID" value="MCB4825403.1"/>
    <property type="molecule type" value="Genomic_DNA"/>
</dbReference>